<protein>
    <submittedName>
        <fullName evidence="2">Uncharacterized protein</fullName>
    </submittedName>
</protein>
<reference evidence="2 3" key="1">
    <citation type="journal article" date="2005" name="PLoS Biol.">
        <title>The genomes of Oryza sativa: a history of duplications.</title>
        <authorList>
            <person name="Yu J."/>
            <person name="Wang J."/>
            <person name="Lin W."/>
            <person name="Li S."/>
            <person name="Li H."/>
            <person name="Zhou J."/>
            <person name="Ni P."/>
            <person name="Dong W."/>
            <person name="Hu S."/>
            <person name="Zeng C."/>
            <person name="Zhang J."/>
            <person name="Zhang Y."/>
            <person name="Li R."/>
            <person name="Xu Z."/>
            <person name="Li S."/>
            <person name="Li X."/>
            <person name="Zheng H."/>
            <person name="Cong L."/>
            <person name="Lin L."/>
            <person name="Yin J."/>
            <person name="Geng J."/>
            <person name="Li G."/>
            <person name="Shi J."/>
            <person name="Liu J."/>
            <person name="Lv H."/>
            <person name="Li J."/>
            <person name="Wang J."/>
            <person name="Deng Y."/>
            <person name="Ran L."/>
            <person name="Shi X."/>
            <person name="Wang X."/>
            <person name="Wu Q."/>
            <person name="Li C."/>
            <person name="Ren X."/>
            <person name="Wang J."/>
            <person name="Wang X."/>
            <person name="Li D."/>
            <person name="Liu D."/>
            <person name="Zhang X."/>
            <person name="Ji Z."/>
            <person name="Zhao W."/>
            <person name="Sun Y."/>
            <person name="Zhang Z."/>
            <person name="Bao J."/>
            <person name="Han Y."/>
            <person name="Dong L."/>
            <person name="Ji J."/>
            <person name="Chen P."/>
            <person name="Wu S."/>
            <person name="Liu J."/>
            <person name="Xiao Y."/>
            <person name="Bu D."/>
            <person name="Tan J."/>
            <person name="Yang L."/>
            <person name="Ye C."/>
            <person name="Zhang J."/>
            <person name="Xu J."/>
            <person name="Zhou Y."/>
            <person name="Yu Y."/>
            <person name="Zhang B."/>
            <person name="Zhuang S."/>
            <person name="Wei H."/>
            <person name="Liu B."/>
            <person name="Lei M."/>
            <person name="Yu H."/>
            <person name="Li Y."/>
            <person name="Xu H."/>
            <person name="Wei S."/>
            <person name="He X."/>
            <person name="Fang L."/>
            <person name="Zhang Z."/>
            <person name="Zhang Y."/>
            <person name="Huang X."/>
            <person name="Su Z."/>
            <person name="Tong W."/>
            <person name="Li J."/>
            <person name="Tong Z."/>
            <person name="Li S."/>
            <person name="Ye J."/>
            <person name="Wang L."/>
            <person name="Fang L."/>
            <person name="Lei T."/>
            <person name="Chen C."/>
            <person name="Chen H."/>
            <person name="Xu Z."/>
            <person name="Li H."/>
            <person name="Huang H."/>
            <person name="Zhang F."/>
            <person name="Xu H."/>
            <person name="Li N."/>
            <person name="Zhao C."/>
            <person name="Li S."/>
            <person name="Dong L."/>
            <person name="Huang Y."/>
            <person name="Li L."/>
            <person name="Xi Y."/>
            <person name="Qi Q."/>
            <person name="Li W."/>
            <person name="Zhang B."/>
            <person name="Hu W."/>
            <person name="Zhang Y."/>
            <person name="Tian X."/>
            <person name="Jiao Y."/>
            <person name="Liang X."/>
            <person name="Jin J."/>
            <person name="Gao L."/>
            <person name="Zheng W."/>
            <person name="Hao B."/>
            <person name="Liu S."/>
            <person name="Wang W."/>
            <person name="Yuan L."/>
            <person name="Cao M."/>
            <person name="McDermott J."/>
            <person name="Samudrala R."/>
            <person name="Wang J."/>
            <person name="Wong G.K."/>
            <person name="Yang H."/>
        </authorList>
    </citation>
    <scope>NUCLEOTIDE SEQUENCE [LARGE SCALE GENOMIC DNA]</scope>
    <source>
        <strain evidence="3">cv. 93-11</strain>
    </source>
</reference>
<gene>
    <name evidence="2" type="ORF">OsI_30803</name>
</gene>
<dbReference type="HOGENOM" id="CLU_2709182_0_0_1"/>
<evidence type="ECO:0000313" key="2">
    <source>
        <dbReference type="EMBL" id="EEC84310.1"/>
    </source>
</evidence>
<feature type="region of interest" description="Disordered" evidence="1">
    <location>
        <begin position="1"/>
        <end position="73"/>
    </location>
</feature>
<sequence>MLRQSRLPPPLTISPAAAAHGNLYLGRSRPPQQSEAEMDGDGYDDGSGTRDFMSQSDSHASADGLDPYTDSLH</sequence>
<proteinExistence type="predicted"/>
<organism evidence="2 3">
    <name type="scientific">Oryza sativa subsp. indica</name>
    <name type="common">Rice</name>
    <dbReference type="NCBI Taxonomy" id="39946"/>
    <lineage>
        <taxon>Eukaryota</taxon>
        <taxon>Viridiplantae</taxon>
        <taxon>Streptophyta</taxon>
        <taxon>Embryophyta</taxon>
        <taxon>Tracheophyta</taxon>
        <taxon>Spermatophyta</taxon>
        <taxon>Magnoliopsida</taxon>
        <taxon>Liliopsida</taxon>
        <taxon>Poales</taxon>
        <taxon>Poaceae</taxon>
        <taxon>BOP clade</taxon>
        <taxon>Oryzoideae</taxon>
        <taxon>Oryzeae</taxon>
        <taxon>Oryzinae</taxon>
        <taxon>Oryza</taxon>
        <taxon>Oryza sativa</taxon>
    </lineage>
</organism>
<dbReference type="EMBL" id="CM000134">
    <property type="protein sequence ID" value="EEC84310.1"/>
    <property type="molecule type" value="Genomic_DNA"/>
</dbReference>
<dbReference type="Proteomes" id="UP000007015">
    <property type="component" value="Chromosome 9"/>
</dbReference>
<accession>B8BE72</accession>
<name>B8BE72_ORYSI</name>
<evidence type="ECO:0000256" key="1">
    <source>
        <dbReference type="SAM" id="MobiDB-lite"/>
    </source>
</evidence>
<keyword evidence="3" id="KW-1185">Reference proteome</keyword>
<dbReference type="AlphaFoldDB" id="B8BE72"/>
<evidence type="ECO:0000313" key="3">
    <source>
        <dbReference type="Proteomes" id="UP000007015"/>
    </source>
</evidence>
<dbReference type="Gramene" id="BGIOSGA030028-TA">
    <property type="protein sequence ID" value="BGIOSGA030028-PA"/>
    <property type="gene ID" value="BGIOSGA030028"/>
</dbReference>